<protein>
    <recommendedName>
        <fullName evidence="3">Aspartyl-tRNA synthetase</fullName>
    </recommendedName>
</protein>
<name>A0A366RX65_9HYPO</name>
<keyword evidence="2" id="KW-1185">Reference proteome</keyword>
<dbReference type="InterPro" id="IPR032710">
    <property type="entry name" value="NTF2-like_dom_sf"/>
</dbReference>
<evidence type="ECO:0008006" key="3">
    <source>
        <dbReference type="Google" id="ProtNLM"/>
    </source>
</evidence>
<dbReference type="Pfam" id="PF07366">
    <property type="entry name" value="SnoaL"/>
    <property type="match status" value="1"/>
</dbReference>
<dbReference type="RefSeq" id="XP_031017011.1">
    <property type="nucleotide sequence ID" value="XM_031158934.1"/>
</dbReference>
<reference evidence="1 2" key="1">
    <citation type="submission" date="2018-06" db="EMBL/GenBank/DDBJ databases">
        <title>Fusarium incarnatum-equiseti species complex species 28.</title>
        <authorList>
            <person name="Gardiner D.M."/>
        </authorList>
    </citation>
    <scope>NUCLEOTIDE SEQUENCE [LARGE SCALE GENOMIC DNA]</scope>
    <source>
        <strain evidence="1 2">FIESC_28</strain>
    </source>
</reference>
<evidence type="ECO:0000313" key="2">
    <source>
        <dbReference type="Proteomes" id="UP000253153"/>
    </source>
</evidence>
<comment type="caution">
    <text evidence="1">The sequence shown here is derived from an EMBL/GenBank/DDBJ whole genome shotgun (WGS) entry which is preliminary data.</text>
</comment>
<dbReference type="InterPro" id="IPR009959">
    <property type="entry name" value="Cyclase_SnoaL-like"/>
</dbReference>
<gene>
    <name evidence="1" type="ORF">FIESC28_04787</name>
</gene>
<dbReference type="PANTHER" id="PTHR38436">
    <property type="entry name" value="POLYKETIDE CYCLASE SNOAL-LIKE DOMAIN"/>
    <property type="match status" value="1"/>
</dbReference>
<dbReference type="GeneID" id="41994230"/>
<dbReference type="SUPFAM" id="SSF54427">
    <property type="entry name" value="NTF2-like"/>
    <property type="match status" value="1"/>
</dbReference>
<dbReference type="OrthoDB" id="3428563at2759"/>
<dbReference type="Gene3D" id="3.10.450.50">
    <property type="match status" value="1"/>
</dbReference>
<dbReference type="EMBL" id="QKXC01000099">
    <property type="protein sequence ID" value="RBR21687.1"/>
    <property type="molecule type" value="Genomic_DNA"/>
</dbReference>
<dbReference type="PANTHER" id="PTHR38436:SF1">
    <property type="entry name" value="ESTER CYCLASE"/>
    <property type="match status" value="1"/>
</dbReference>
<dbReference type="AlphaFoldDB" id="A0A366RX65"/>
<dbReference type="Proteomes" id="UP000253153">
    <property type="component" value="Unassembled WGS sequence"/>
</dbReference>
<organism evidence="1 2">
    <name type="scientific">Fusarium coffeatum</name>
    <dbReference type="NCBI Taxonomy" id="231269"/>
    <lineage>
        <taxon>Eukaryota</taxon>
        <taxon>Fungi</taxon>
        <taxon>Dikarya</taxon>
        <taxon>Ascomycota</taxon>
        <taxon>Pezizomycotina</taxon>
        <taxon>Sordariomycetes</taxon>
        <taxon>Hypocreomycetidae</taxon>
        <taxon>Hypocreales</taxon>
        <taxon>Nectriaceae</taxon>
        <taxon>Fusarium</taxon>
        <taxon>Fusarium incarnatum-equiseti species complex</taxon>
    </lineage>
</organism>
<proteinExistence type="predicted"/>
<dbReference type="GO" id="GO:0030638">
    <property type="term" value="P:polyketide metabolic process"/>
    <property type="evidence" value="ECO:0007669"/>
    <property type="project" value="InterPro"/>
</dbReference>
<sequence length="138" mass="16039">MTSNSASSNSKTEEYKALYQAYLERCNAHDFEGMKTFYKSPLNVMDKPLDPDDVVAQFKPLVVAFPDWKWHLRHLTIEGDYLSLHFKITGTHQGEFRGYQPTGRKVETTEFTLYHVVDGKFAEVWDLIDFEALVEQIK</sequence>
<evidence type="ECO:0000313" key="1">
    <source>
        <dbReference type="EMBL" id="RBR21687.1"/>
    </source>
</evidence>
<accession>A0A366RX65</accession>